<dbReference type="Proteomes" id="UP000484885">
    <property type="component" value="Unassembled WGS sequence"/>
</dbReference>
<proteinExistence type="predicted"/>
<dbReference type="InterPro" id="IPR038670">
    <property type="entry name" value="HslJ-like_sf"/>
</dbReference>
<dbReference type="PANTHER" id="PTHR35535">
    <property type="entry name" value="HEAT SHOCK PROTEIN HSLJ"/>
    <property type="match status" value="1"/>
</dbReference>
<dbReference type="Pfam" id="PF03724">
    <property type="entry name" value="META"/>
    <property type="match status" value="1"/>
</dbReference>
<dbReference type="PANTHER" id="PTHR35535:SF1">
    <property type="entry name" value="HEAT SHOCK PROTEIN HSLJ"/>
    <property type="match status" value="1"/>
</dbReference>
<feature type="domain" description="C-type lysozyme inhibitor" evidence="7">
    <location>
        <begin position="155"/>
        <end position="217"/>
    </location>
</feature>
<name>A0A845V2Q4_9GAMM</name>
<dbReference type="InterPro" id="IPR053147">
    <property type="entry name" value="Hsp_HslJ-like"/>
</dbReference>
<organism evidence="8 9">
    <name type="scientific">Wenzhouxiangella limi</name>
    <dbReference type="NCBI Taxonomy" id="2707351"/>
    <lineage>
        <taxon>Bacteria</taxon>
        <taxon>Pseudomonadati</taxon>
        <taxon>Pseudomonadota</taxon>
        <taxon>Gammaproteobacteria</taxon>
        <taxon>Chromatiales</taxon>
        <taxon>Wenzhouxiangellaceae</taxon>
        <taxon>Wenzhouxiangella</taxon>
    </lineage>
</organism>
<evidence type="ECO:0000256" key="2">
    <source>
        <dbReference type="ARBA" id="ARBA00023136"/>
    </source>
</evidence>
<feature type="signal peptide" evidence="5">
    <location>
        <begin position="1"/>
        <end position="17"/>
    </location>
</feature>
<evidence type="ECO:0000313" key="9">
    <source>
        <dbReference type="Proteomes" id="UP000484885"/>
    </source>
</evidence>
<feature type="domain" description="DUF306" evidence="6">
    <location>
        <begin position="327"/>
        <end position="431"/>
    </location>
</feature>
<feature type="chain" id="PRO_5032621150" evidence="5">
    <location>
        <begin position="18"/>
        <end position="437"/>
    </location>
</feature>
<evidence type="ECO:0000259" key="7">
    <source>
        <dbReference type="Pfam" id="PF09864"/>
    </source>
</evidence>
<gene>
    <name evidence="8" type="ORF">G3I74_07295</name>
</gene>
<keyword evidence="4" id="KW-0449">Lipoprotein</keyword>
<comment type="caution">
    <text evidence="8">The sequence shown here is derived from an EMBL/GenBank/DDBJ whole genome shotgun (WGS) entry which is preliminary data.</text>
</comment>
<dbReference type="Pfam" id="PF09619">
    <property type="entry name" value="YscW"/>
    <property type="match status" value="1"/>
</dbReference>
<dbReference type="Gene3D" id="2.40.128.270">
    <property type="match status" value="1"/>
</dbReference>
<evidence type="ECO:0000256" key="4">
    <source>
        <dbReference type="ARBA" id="ARBA00023288"/>
    </source>
</evidence>
<dbReference type="EMBL" id="JAAGSC010000040">
    <property type="protein sequence ID" value="NDY95526.1"/>
    <property type="molecule type" value="Genomic_DNA"/>
</dbReference>
<evidence type="ECO:0000256" key="3">
    <source>
        <dbReference type="ARBA" id="ARBA00023139"/>
    </source>
</evidence>
<evidence type="ECO:0000259" key="6">
    <source>
        <dbReference type="Pfam" id="PF03724"/>
    </source>
</evidence>
<dbReference type="InterPro" id="IPR018660">
    <property type="entry name" value="MliC"/>
</dbReference>
<accession>A0A845V2Q4</accession>
<dbReference type="PROSITE" id="PS51257">
    <property type="entry name" value="PROKAR_LIPOPROTEIN"/>
    <property type="match status" value="1"/>
</dbReference>
<evidence type="ECO:0000256" key="1">
    <source>
        <dbReference type="ARBA" id="ARBA00022729"/>
    </source>
</evidence>
<dbReference type="RefSeq" id="WP_164210930.1">
    <property type="nucleotide sequence ID" value="NZ_JAAGSC010000040.1"/>
</dbReference>
<dbReference type="Pfam" id="PF09864">
    <property type="entry name" value="MliC"/>
    <property type="match status" value="1"/>
</dbReference>
<evidence type="ECO:0000256" key="5">
    <source>
        <dbReference type="SAM" id="SignalP"/>
    </source>
</evidence>
<dbReference type="SUPFAM" id="SSF141488">
    <property type="entry name" value="YdhA-like"/>
    <property type="match status" value="1"/>
</dbReference>
<dbReference type="AlphaFoldDB" id="A0A845V2Q4"/>
<dbReference type="InterPro" id="IPR039366">
    <property type="entry name" value="Pilotin"/>
</dbReference>
<reference evidence="8 9" key="1">
    <citation type="submission" date="2020-02" db="EMBL/GenBank/DDBJ databases">
        <authorList>
            <person name="Zhang X.-Y."/>
        </authorList>
    </citation>
    <scope>NUCLEOTIDE SEQUENCE [LARGE SCALE GENOMIC DNA]</scope>
    <source>
        <strain evidence="8 9">C33</strain>
    </source>
</reference>
<keyword evidence="3" id="KW-0564">Palmitate</keyword>
<keyword evidence="2" id="KW-0472">Membrane</keyword>
<sequence length="437" mass="47102">MTIVRRLALIFAVGALAACGAGDAPENDREAETASQAKPEGLVVRGQLYYLERIALTPDSLAVVEVRDGQGPGAQLLAESREELGNRQVPIGFELQIDPEAVEASDALVLQAGIVSSPGPLRVTEPVTIEQRSGELEVGQLRLSPVPQIAFGVTYQCAERSVVVGALGEQDWLVVDNEVYALSAQPAASGARYVAVDDSDTEFWSKGDEATVRVRGERLPTCDRVVAPELPFTARGQEPGWHLRIDEEAIVLRAHYGEQDLTFPPAPAQISAADFRYETESEDHRLTVLVDRQACSDTMADLVYPYRVRYTLDGVAELGCGGDPAEVLMGGEWQIEQIGDEPVVAGTEPTIEFRFEDGEARFAGRASCNRYMGGFNLTGEGLELTPAASTLMACPDEAQALQERRLQALLGEVYGFGIDDSGRLLLRTSGGDIVAAH</sequence>
<keyword evidence="9" id="KW-1185">Reference proteome</keyword>
<evidence type="ECO:0000313" key="8">
    <source>
        <dbReference type="EMBL" id="NDY95526.1"/>
    </source>
</evidence>
<dbReference type="InterPro" id="IPR036328">
    <property type="entry name" value="MliC_sf"/>
</dbReference>
<keyword evidence="1 5" id="KW-0732">Signal</keyword>
<protein>
    <submittedName>
        <fullName evidence="8">META domain-containing protein</fullName>
    </submittedName>
</protein>
<dbReference type="InterPro" id="IPR005184">
    <property type="entry name" value="DUF306_Meta_HslJ"/>
</dbReference>
<dbReference type="Gene3D" id="2.40.128.200">
    <property type="match status" value="1"/>
</dbReference>